<protein>
    <submittedName>
        <fullName evidence="1">Uncharacterized protein</fullName>
    </submittedName>
</protein>
<gene>
    <name evidence="1" type="ORF">KFK09_026886</name>
</gene>
<accession>A0A8T3A8T2</accession>
<proteinExistence type="predicted"/>
<reference evidence="1" key="1">
    <citation type="journal article" date="2022" name="Front. Genet.">
        <title>Chromosome-Scale Assembly of the Dendrobium nobile Genome Provides Insights Into the Molecular Mechanism of the Biosynthesis of the Medicinal Active Ingredient of Dendrobium.</title>
        <authorList>
            <person name="Xu Q."/>
            <person name="Niu S.-C."/>
            <person name="Li K.-L."/>
            <person name="Zheng P.-J."/>
            <person name="Zhang X.-J."/>
            <person name="Jia Y."/>
            <person name="Liu Y."/>
            <person name="Niu Y.-X."/>
            <person name="Yu L.-H."/>
            <person name="Chen D.-F."/>
            <person name="Zhang G.-Q."/>
        </authorList>
    </citation>
    <scope>NUCLEOTIDE SEQUENCE</scope>
    <source>
        <tissue evidence="1">Leaf</tissue>
    </source>
</reference>
<organism evidence="1 2">
    <name type="scientific">Dendrobium nobile</name>
    <name type="common">Orchid</name>
    <dbReference type="NCBI Taxonomy" id="94219"/>
    <lineage>
        <taxon>Eukaryota</taxon>
        <taxon>Viridiplantae</taxon>
        <taxon>Streptophyta</taxon>
        <taxon>Embryophyta</taxon>
        <taxon>Tracheophyta</taxon>
        <taxon>Spermatophyta</taxon>
        <taxon>Magnoliopsida</taxon>
        <taxon>Liliopsida</taxon>
        <taxon>Asparagales</taxon>
        <taxon>Orchidaceae</taxon>
        <taxon>Epidendroideae</taxon>
        <taxon>Malaxideae</taxon>
        <taxon>Dendrobiinae</taxon>
        <taxon>Dendrobium</taxon>
    </lineage>
</organism>
<name>A0A8T3A8T2_DENNO</name>
<sequence length="108" mass="12052">MPLLTCVQLHETRNQASRKLPDPPGNSVIGLGLCSCLCCQESTKQEQKKLSVGPLHAIRPEGSEALRAPVRVRSNNSLFGWSRTTDLHWAENWLDQTVWERGDLGVKC</sequence>
<evidence type="ECO:0000313" key="2">
    <source>
        <dbReference type="Proteomes" id="UP000829196"/>
    </source>
</evidence>
<comment type="caution">
    <text evidence="1">The sequence shown here is derived from an EMBL/GenBank/DDBJ whole genome shotgun (WGS) entry which is preliminary data.</text>
</comment>
<dbReference type="AlphaFoldDB" id="A0A8T3A8T2"/>
<dbReference type="EMBL" id="JAGYWB010000018">
    <property type="protein sequence ID" value="KAI0492610.1"/>
    <property type="molecule type" value="Genomic_DNA"/>
</dbReference>
<dbReference type="Proteomes" id="UP000829196">
    <property type="component" value="Unassembled WGS sequence"/>
</dbReference>
<keyword evidence="2" id="KW-1185">Reference proteome</keyword>
<evidence type="ECO:0000313" key="1">
    <source>
        <dbReference type="EMBL" id="KAI0492610.1"/>
    </source>
</evidence>